<dbReference type="EC" id="3.1.1.-" evidence="4"/>
<dbReference type="AlphaFoldDB" id="A0A679JCR2"/>
<accession>A0A679JCR2</accession>
<dbReference type="Gene3D" id="3.40.50.1820">
    <property type="entry name" value="alpha/beta hydrolase"/>
    <property type="match status" value="1"/>
</dbReference>
<dbReference type="EMBL" id="LR743507">
    <property type="protein sequence ID" value="CAA2106472.1"/>
    <property type="molecule type" value="Genomic_DNA"/>
</dbReference>
<dbReference type="PANTHER" id="PTHR23025:SF3">
    <property type="entry name" value="HORMONE-SENSITIVE LIPASE"/>
    <property type="match status" value="1"/>
</dbReference>
<evidence type="ECO:0000313" key="4">
    <source>
        <dbReference type="EMBL" id="CAA2106472.1"/>
    </source>
</evidence>
<dbReference type="GO" id="GO:0005829">
    <property type="term" value="C:cytosol"/>
    <property type="evidence" value="ECO:0007669"/>
    <property type="project" value="TreeGrafter"/>
</dbReference>
<dbReference type="Pfam" id="PF07859">
    <property type="entry name" value="Abhydrolase_3"/>
    <property type="match status" value="1"/>
</dbReference>
<dbReference type="InterPro" id="IPR013094">
    <property type="entry name" value="AB_hydrolase_3"/>
</dbReference>
<keyword evidence="2 4" id="KW-0378">Hydrolase</keyword>
<reference evidence="4" key="1">
    <citation type="submission" date="2019-12" db="EMBL/GenBank/DDBJ databases">
        <authorList>
            <person name="Cremers G."/>
        </authorList>
    </citation>
    <scope>NUCLEOTIDE SEQUENCE</scope>
    <source>
        <strain evidence="4">Vvax</strain>
    </source>
</reference>
<evidence type="ECO:0000259" key="3">
    <source>
        <dbReference type="Pfam" id="PF07859"/>
    </source>
</evidence>
<dbReference type="SUPFAM" id="SSF53474">
    <property type="entry name" value="alpha/beta-Hydrolases"/>
    <property type="match status" value="1"/>
</dbReference>
<dbReference type="RefSeq" id="WP_339091325.1">
    <property type="nucleotide sequence ID" value="NZ_LR743507.1"/>
</dbReference>
<protein>
    <submittedName>
        <fullName evidence="4">Acetyl esterase</fullName>
        <ecNumber evidence="4">3.1.1.-</ecNumber>
    </submittedName>
</protein>
<feature type="domain" description="Alpha/beta hydrolase fold-3" evidence="3">
    <location>
        <begin position="96"/>
        <end position="302"/>
    </location>
</feature>
<dbReference type="PANTHER" id="PTHR23025">
    <property type="entry name" value="TRIACYLGLYCEROL LIPASE"/>
    <property type="match status" value="1"/>
</dbReference>
<sequence>MTPSSPYSWQNPSAPPPLDPQIVEFMRLMGAEGARYPKRHTIPIADGRANAEKVRAPWTEGGPEMARTVEHRVPTRHGDVRIRVHYPAQRTQQGALVYIHGGGFVLFSLDTHDRVMREYAGRAGIAVIGIDYTRAPEAQFPQPHDECVDVMRWLQSHAGTLDIDPAQLFIGGDSAGANLSVGACLVLRDAGDALPLGMLLNYGAYSTELYRESVVRYGAGEYGLSLHMMVWFYGLYLRRPGDAADPRVHSLTARLEGLPPACMVVTECDPLYDDNVLMAARLREAGVAVTDTLYPGTIHGFLEAVSVADVAARAFDDSARWMQALAR</sequence>
<evidence type="ECO:0000256" key="1">
    <source>
        <dbReference type="ARBA" id="ARBA00010515"/>
    </source>
</evidence>
<dbReference type="InterPro" id="IPR002168">
    <property type="entry name" value="Lipase_GDXG_HIS_AS"/>
</dbReference>
<gene>
    <name evidence="4" type="primary">aes_1</name>
    <name evidence="4" type="ORF">VVAX_03756</name>
</gene>
<dbReference type="InterPro" id="IPR029058">
    <property type="entry name" value="AB_hydrolase_fold"/>
</dbReference>
<dbReference type="GO" id="GO:0019433">
    <property type="term" value="P:triglyceride catabolic process"/>
    <property type="evidence" value="ECO:0007669"/>
    <property type="project" value="TreeGrafter"/>
</dbReference>
<dbReference type="PROSITE" id="PS01173">
    <property type="entry name" value="LIPASE_GDXG_HIS"/>
    <property type="match status" value="1"/>
</dbReference>
<comment type="similarity">
    <text evidence="1">Belongs to the 'GDXG' lipolytic enzyme family.</text>
</comment>
<proteinExistence type="inferred from homology"/>
<organism evidence="4">
    <name type="scientific">Variovorax paradoxus</name>
    <dbReference type="NCBI Taxonomy" id="34073"/>
    <lineage>
        <taxon>Bacteria</taxon>
        <taxon>Pseudomonadati</taxon>
        <taxon>Pseudomonadota</taxon>
        <taxon>Betaproteobacteria</taxon>
        <taxon>Burkholderiales</taxon>
        <taxon>Comamonadaceae</taxon>
        <taxon>Variovorax</taxon>
    </lineage>
</organism>
<name>A0A679JCR2_VARPD</name>
<dbReference type="GO" id="GO:0004771">
    <property type="term" value="F:sterol ester esterase activity"/>
    <property type="evidence" value="ECO:0007669"/>
    <property type="project" value="TreeGrafter"/>
</dbReference>
<dbReference type="GO" id="GO:0004806">
    <property type="term" value="F:triacylglycerol lipase activity"/>
    <property type="evidence" value="ECO:0007669"/>
    <property type="project" value="TreeGrafter"/>
</dbReference>
<evidence type="ECO:0000256" key="2">
    <source>
        <dbReference type="ARBA" id="ARBA00022801"/>
    </source>
</evidence>